<evidence type="ECO:0000256" key="1">
    <source>
        <dbReference type="ARBA" id="ARBA00023002"/>
    </source>
</evidence>
<protein>
    <submittedName>
        <fullName evidence="3">Aldo/keto reductase</fullName>
    </submittedName>
</protein>
<name>A0A6G1KVS2_9PEZI</name>
<dbReference type="EMBL" id="ML995937">
    <property type="protein sequence ID" value="KAF2764144.1"/>
    <property type="molecule type" value="Genomic_DNA"/>
</dbReference>
<dbReference type="InterPro" id="IPR036812">
    <property type="entry name" value="NAD(P)_OxRdtase_dom_sf"/>
</dbReference>
<dbReference type="PANTHER" id="PTHR43364">
    <property type="entry name" value="NADH-SPECIFIC METHYLGLYOXAL REDUCTASE-RELATED"/>
    <property type="match status" value="1"/>
</dbReference>
<dbReference type="OrthoDB" id="2310150at2759"/>
<evidence type="ECO:0000313" key="4">
    <source>
        <dbReference type="Proteomes" id="UP000799436"/>
    </source>
</evidence>
<dbReference type="Gene3D" id="3.20.20.100">
    <property type="entry name" value="NADP-dependent oxidoreductase domain"/>
    <property type="match status" value="1"/>
</dbReference>
<keyword evidence="1" id="KW-0560">Oxidoreductase</keyword>
<organism evidence="3 4">
    <name type="scientific">Teratosphaeria nubilosa</name>
    <dbReference type="NCBI Taxonomy" id="161662"/>
    <lineage>
        <taxon>Eukaryota</taxon>
        <taxon>Fungi</taxon>
        <taxon>Dikarya</taxon>
        <taxon>Ascomycota</taxon>
        <taxon>Pezizomycotina</taxon>
        <taxon>Dothideomycetes</taxon>
        <taxon>Dothideomycetidae</taxon>
        <taxon>Mycosphaerellales</taxon>
        <taxon>Teratosphaeriaceae</taxon>
        <taxon>Teratosphaeria</taxon>
    </lineage>
</organism>
<keyword evidence="4" id="KW-1185">Reference proteome</keyword>
<evidence type="ECO:0000313" key="3">
    <source>
        <dbReference type="EMBL" id="KAF2764144.1"/>
    </source>
</evidence>
<dbReference type="GO" id="GO:0016491">
    <property type="term" value="F:oxidoreductase activity"/>
    <property type="evidence" value="ECO:0007669"/>
    <property type="project" value="UniProtKB-KW"/>
</dbReference>
<accession>A0A6G1KVS2</accession>
<dbReference type="Pfam" id="PF00248">
    <property type="entry name" value="Aldo_ket_red"/>
    <property type="match status" value="1"/>
</dbReference>
<dbReference type="PANTHER" id="PTHR43364:SF4">
    <property type="entry name" value="NAD(P)-LINKED OXIDOREDUCTASE SUPERFAMILY PROTEIN"/>
    <property type="match status" value="1"/>
</dbReference>
<dbReference type="SUPFAM" id="SSF51430">
    <property type="entry name" value="NAD(P)-linked oxidoreductase"/>
    <property type="match status" value="1"/>
</dbReference>
<gene>
    <name evidence="3" type="ORF">EJ03DRAFT_282625</name>
</gene>
<dbReference type="AlphaFoldDB" id="A0A6G1KVS2"/>
<reference evidence="3" key="1">
    <citation type="journal article" date="2020" name="Stud. Mycol.">
        <title>101 Dothideomycetes genomes: a test case for predicting lifestyles and emergence of pathogens.</title>
        <authorList>
            <person name="Haridas S."/>
            <person name="Albert R."/>
            <person name="Binder M."/>
            <person name="Bloem J."/>
            <person name="Labutti K."/>
            <person name="Salamov A."/>
            <person name="Andreopoulos B."/>
            <person name="Baker S."/>
            <person name="Barry K."/>
            <person name="Bills G."/>
            <person name="Bluhm B."/>
            <person name="Cannon C."/>
            <person name="Castanera R."/>
            <person name="Culley D."/>
            <person name="Daum C."/>
            <person name="Ezra D."/>
            <person name="Gonzalez J."/>
            <person name="Henrissat B."/>
            <person name="Kuo A."/>
            <person name="Liang C."/>
            <person name="Lipzen A."/>
            <person name="Lutzoni F."/>
            <person name="Magnuson J."/>
            <person name="Mondo S."/>
            <person name="Nolan M."/>
            <person name="Ohm R."/>
            <person name="Pangilinan J."/>
            <person name="Park H.-J."/>
            <person name="Ramirez L."/>
            <person name="Alfaro M."/>
            <person name="Sun H."/>
            <person name="Tritt A."/>
            <person name="Yoshinaga Y."/>
            <person name="Zwiers L.-H."/>
            <person name="Turgeon B."/>
            <person name="Goodwin S."/>
            <person name="Spatafora J."/>
            <person name="Crous P."/>
            <person name="Grigoriev I."/>
        </authorList>
    </citation>
    <scope>NUCLEOTIDE SEQUENCE</scope>
    <source>
        <strain evidence="3">CBS 116005</strain>
    </source>
</reference>
<feature type="domain" description="NADP-dependent oxidoreductase" evidence="2">
    <location>
        <begin position="10"/>
        <end position="296"/>
    </location>
</feature>
<evidence type="ECO:0000259" key="2">
    <source>
        <dbReference type="Pfam" id="PF00248"/>
    </source>
</evidence>
<dbReference type="InterPro" id="IPR023210">
    <property type="entry name" value="NADP_OxRdtase_dom"/>
</dbReference>
<proteinExistence type="predicted"/>
<dbReference type="InterPro" id="IPR050523">
    <property type="entry name" value="AKR_Detox_Biosynth"/>
</dbReference>
<sequence length="310" mass="34190">MGASVASGSASFATAAQLRSLLTLLNKHKVRELDTARVYGNGRSETLLGEVSDALDTHTFDLATKAPGFTPGSLTHGNIIRACNDSLAALKQSSIDLYYLHGPDRQTSLEESCRAINQLHQERKFARFGISNFHVDEVIEIVGLCRKNNWVQPSVYQGGYNPISRGMEAELLPKLRECGIAFYAYSPLGGGFFSRPAEQLRTPPAGGRMDQMRVFQMIYVNDVSMHLLEKLTQECEKEDLTVKEATLRWLMHHSPLQEEDGIILGASSEEQMSQNLAACGGGPLPQSVVDTFEDMWKQYRAAGKGAQYSV</sequence>
<dbReference type="CDD" id="cd19075">
    <property type="entry name" value="AKR_AKR7A1-5"/>
    <property type="match status" value="1"/>
</dbReference>
<dbReference type="Proteomes" id="UP000799436">
    <property type="component" value="Unassembled WGS sequence"/>
</dbReference>